<evidence type="ECO:0000313" key="5">
    <source>
        <dbReference type="Proteomes" id="UP000050795"/>
    </source>
</evidence>
<keyword evidence="3" id="KW-0378">Hydrolase</keyword>
<dbReference type="Gene3D" id="3.40.630.10">
    <property type="entry name" value="Zn peptidases"/>
    <property type="match status" value="1"/>
</dbReference>
<dbReference type="WBParaSite" id="TREG1_79370.1">
    <property type="protein sequence ID" value="TREG1_79370.1"/>
    <property type="gene ID" value="TREG1_79370"/>
</dbReference>
<dbReference type="Pfam" id="PF07687">
    <property type="entry name" value="M20_dimer"/>
    <property type="match status" value="1"/>
</dbReference>
<name>A0AA85K9H6_TRIRE</name>
<dbReference type="PANTHER" id="PTHR43270:SF4">
    <property type="entry name" value="CARNOSINE DIPEPTIDASE 2, ISOFORM A"/>
    <property type="match status" value="1"/>
</dbReference>
<dbReference type="PANTHER" id="PTHR43270">
    <property type="entry name" value="BETA-ALA-HIS DIPEPTIDASE"/>
    <property type="match status" value="1"/>
</dbReference>
<dbReference type="GO" id="GO:0008233">
    <property type="term" value="F:peptidase activity"/>
    <property type="evidence" value="ECO:0007669"/>
    <property type="project" value="UniProtKB-KW"/>
</dbReference>
<dbReference type="Pfam" id="PF01546">
    <property type="entry name" value="Peptidase_M20"/>
    <property type="match status" value="1"/>
</dbReference>
<dbReference type="Gene3D" id="3.30.70.360">
    <property type="match status" value="1"/>
</dbReference>
<evidence type="ECO:0000256" key="1">
    <source>
        <dbReference type="ARBA" id="ARBA00022670"/>
    </source>
</evidence>
<keyword evidence="1" id="KW-0645">Protease</keyword>
<evidence type="ECO:0000256" key="3">
    <source>
        <dbReference type="ARBA" id="ARBA00022801"/>
    </source>
</evidence>
<dbReference type="InterPro" id="IPR002933">
    <property type="entry name" value="Peptidase_M20"/>
</dbReference>
<dbReference type="AlphaFoldDB" id="A0AA85K9H6"/>
<dbReference type="SUPFAM" id="SSF53187">
    <property type="entry name" value="Zn-dependent exopeptidases"/>
    <property type="match status" value="1"/>
</dbReference>
<accession>A0AA85K9H6</accession>
<dbReference type="InterPro" id="IPR011650">
    <property type="entry name" value="Peptidase_M20_dimer"/>
</dbReference>
<organism evidence="5 6">
    <name type="scientific">Trichobilharzia regenti</name>
    <name type="common">Nasal bird schistosome</name>
    <dbReference type="NCBI Taxonomy" id="157069"/>
    <lineage>
        <taxon>Eukaryota</taxon>
        <taxon>Metazoa</taxon>
        <taxon>Spiralia</taxon>
        <taxon>Lophotrochozoa</taxon>
        <taxon>Platyhelminthes</taxon>
        <taxon>Trematoda</taxon>
        <taxon>Digenea</taxon>
        <taxon>Strigeidida</taxon>
        <taxon>Schistosomatoidea</taxon>
        <taxon>Schistosomatidae</taxon>
        <taxon>Trichobilharzia</taxon>
    </lineage>
</organism>
<dbReference type="GO" id="GO:0006508">
    <property type="term" value="P:proteolysis"/>
    <property type="evidence" value="ECO:0007669"/>
    <property type="project" value="UniProtKB-KW"/>
</dbReference>
<protein>
    <recommendedName>
        <fullName evidence="4">Peptidase M20 dimerisation domain-containing protein</fullName>
    </recommendedName>
</protein>
<reference evidence="5" key="1">
    <citation type="submission" date="2022-06" db="EMBL/GenBank/DDBJ databases">
        <authorList>
            <person name="Berger JAMES D."/>
            <person name="Berger JAMES D."/>
        </authorList>
    </citation>
    <scope>NUCLEOTIDE SEQUENCE [LARGE SCALE GENOMIC DNA]</scope>
</reference>
<keyword evidence="2" id="KW-0479">Metal-binding</keyword>
<dbReference type="InterPro" id="IPR051458">
    <property type="entry name" value="Cyt/Met_Dipeptidase"/>
</dbReference>
<dbReference type="Proteomes" id="UP000050795">
    <property type="component" value="Unassembled WGS sequence"/>
</dbReference>
<keyword evidence="5" id="KW-1185">Reference proteome</keyword>
<sequence>MEKKLLKLYYTIDDRKDKYIERLKQFIAIKSISEEKTHRLDVVKALRWIAFKLLKLGADVRMKRAGRENIYTGDEIPLTKTDELELPDIVIAAIGKDKTKRTLLIYGHVDVKPVYESEQWTHDPFDMQIKNGYLHGRGVTDDKGPLLGWINVIEAFQKTNIPLPINIKFVIEGMEEVGSEGLSDVLNILSLGFFKNVNYVAISDNYWLGQTTPCLTYGLRGVVYFYITVEGASRILHSGCHGGAIYEPLADLNYLLNSLTDNQGNILVPGIYDEVKEIDPEEIKRFEKLNFDLPTYQRHITTPGLLTYDKVDILRRRWCLPSLSIHGIEHSFDKPGAPTLIPRKVMGKFSIRIVPDQPPKLIASKVISYLRAVHQLRRSSNRLDIKVFRDGRPFLGDHTSPNYIAAYRAIQKVWKVPPDLTRDGASIPAALALEESTRRDVVLIPMGQSLDYQHEGNERLSIENYINGMKVFAAYFYELAVIETENSEDEEIRQTARDQWRAKML</sequence>
<proteinExistence type="predicted"/>
<evidence type="ECO:0000259" key="4">
    <source>
        <dbReference type="Pfam" id="PF07687"/>
    </source>
</evidence>
<evidence type="ECO:0000256" key="2">
    <source>
        <dbReference type="ARBA" id="ARBA00022723"/>
    </source>
</evidence>
<feature type="domain" description="Peptidase M20 dimerisation" evidence="4">
    <location>
        <begin position="217"/>
        <end position="372"/>
    </location>
</feature>
<dbReference type="GO" id="GO:0046872">
    <property type="term" value="F:metal ion binding"/>
    <property type="evidence" value="ECO:0007669"/>
    <property type="project" value="UniProtKB-KW"/>
</dbReference>
<evidence type="ECO:0000313" key="6">
    <source>
        <dbReference type="WBParaSite" id="TREG1_79370.1"/>
    </source>
</evidence>
<reference evidence="6" key="2">
    <citation type="submission" date="2023-11" db="UniProtKB">
        <authorList>
            <consortium name="WormBaseParasite"/>
        </authorList>
    </citation>
    <scope>IDENTIFICATION</scope>
</reference>